<evidence type="ECO:0000256" key="6">
    <source>
        <dbReference type="SAM" id="Phobius"/>
    </source>
</evidence>
<dbReference type="Pfam" id="PF07970">
    <property type="entry name" value="COPIIcoated_ERV"/>
    <property type="match status" value="1"/>
</dbReference>
<dbReference type="Pfam" id="PF13850">
    <property type="entry name" value="ERGIC_N"/>
    <property type="match status" value="1"/>
</dbReference>
<keyword evidence="3 6" id="KW-0812">Transmembrane</keyword>
<dbReference type="AlphaFoldDB" id="A0A316UTB4"/>
<dbReference type="GO" id="GO:0005789">
    <property type="term" value="C:endoplasmic reticulum membrane"/>
    <property type="evidence" value="ECO:0007669"/>
    <property type="project" value="TreeGrafter"/>
</dbReference>
<dbReference type="GO" id="GO:0006888">
    <property type="term" value="P:endoplasmic reticulum to Golgi vesicle-mediated transport"/>
    <property type="evidence" value="ECO:0007669"/>
    <property type="project" value="TreeGrafter"/>
</dbReference>
<dbReference type="GO" id="GO:0006890">
    <property type="term" value="P:retrograde vesicle-mediated transport, Golgi to endoplasmic reticulum"/>
    <property type="evidence" value="ECO:0007669"/>
    <property type="project" value="TreeGrafter"/>
</dbReference>
<feature type="transmembrane region" description="Helical" evidence="6">
    <location>
        <begin position="407"/>
        <end position="432"/>
    </location>
</feature>
<dbReference type="InterPro" id="IPR012936">
    <property type="entry name" value="Erv_C"/>
</dbReference>
<dbReference type="InterPro" id="IPR039542">
    <property type="entry name" value="Erv_N"/>
</dbReference>
<protein>
    <submittedName>
        <fullName evidence="9">DUF1692-domain-containing protein</fullName>
    </submittedName>
</protein>
<dbReference type="RefSeq" id="XP_025362203.1">
    <property type="nucleotide sequence ID" value="XM_025504413.1"/>
</dbReference>
<dbReference type="Proteomes" id="UP000245884">
    <property type="component" value="Unassembled WGS sequence"/>
</dbReference>
<reference evidence="9 10" key="1">
    <citation type="journal article" date="2018" name="Mol. Biol. Evol.">
        <title>Broad Genomic Sampling Reveals a Smut Pathogenic Ancestry of the Fungal Clade Ustilaginomycotina.</title>
        <authorList>
            <person name="Kijpornyongpan T."/>
            <person name="Mondo S.J."/>
            <person name="Barry K."/>
            <person name="Sandor L."/>
            <person name="Lee J."/>
            <person name="Lipzen A."/>
            <person name="Pangilinan J."/>
            <person name="LaButti K."/>
            <person name="Hainaut M."/>
            <person name="Henrissat B."/>
            <person name="Grigoriev I.V."/>
            <person name="Spatafora J.W."/>
            <person name="Aime M.C."/>
        </authorList>
    </citation>
    <scope>NUCLEOTIDE SEQUENCE [LARGE SCALE GENOMIC DNA]</scope>
    <source>
        <strain evidence="9 10">MCA 5214</strain>
    </source>
</reference>
<keyword evidence="10" id="KW-1185">Reference proteome</keyword>
<dbReference type="GeneID" id="37026236"/>
<accession>A0A316UTB4</accession>
<evidence type="ECO:0000256" key="5">
    <source>
        <dbReference type="ARBA" id="ARBA00023136"/>
    </source>
</evidence>
<sequence>MGRNGPLGSLRSFDAFSKPLEDVRIRSSSGALLTFASFALISILTLSSYMDYRKVHLTHSLEVDRSRGERLAVDLDISFPRVPCFLLSLDVMDISGEHFDDVRHDMERIRLSHSGAPIVDPPSKGLRGEADKIAATKGKDYCGSCYGAKQGCCNTCDEVQEAYQAVGWSFSEPETIEQCVQEHWTDKLKEQSKEGCRVKGRVFVNKITSNMHFSPGRSFSRNSVHMHDVVSYLKGSGEEHHSFEHTIHKFSFGAENEFDTHPSSGSGSSSGNAVSPAHLGASAKKRLDIVDPLSGTSARTHQSEYMFQYFVKVVATEYHTLAKERIDTFQYAATGYERDLSPQAMFGGGGHGGGQQHAGQKGKDVAGTHHPNQVQHGFAGIPGVFFNYEISPLRTVHREYRMPFGRLLSSLCSIVGGVLTVAGLVDAAVWNWRVRRSAQVGSTDGAGGGVGYAGVGGGMGQYGSGMASRGGKFI</sequence>
<evidence type="ECO:0000313" key="9">
    <source>
        <dbReference type="EMBL" id="PWN27591.1"/>
    </source>
</evidence>
<feature type="domain" description="Endoplasmic reticulum vesicle transporter N-terminal" evidence="8">
    <location>
        <begin position="10"/>
        <end position="98"/>
    </location>
</feature>
<dbReference type="PANTHER" id="PTHR10984:SF25">
    <property type="entry name" value="ENDOPLASMIC RETICULUM-GOLGI INTERMEDIATE COMPARTMENT PROTEIN 3"/>
    <property type="match status" value="1"/>
</dbReference>
<gene>
    <name evidence="9" type="ORF">BDZ90DRAFT_219807</name>
</gene>
<keyword evidence="4 6" id="KW-1133">Transmembrane helix</keyword>
<evidence type="ECO:0000313" key="10">
    <source>
        <dbReference type="Proteomes" id="UP000245884"/>
    </source>
</evidence>
<dbReference type="OrthoDB" id="10266265at2759"/>
<evidence type="ECO:0000256" key="1">
    <source>
        <dbReference type="ARBA" id="ARBA00004141"/>
    </source>
</evidence>
<evidence type="ECO:0000259" key="8">
    <source>
        <dbReference type="Pfam" id="PF13850"/>
    </source>
</evidence>
<proteinExistence type="inferred from homology"/>
<dbReference type="STRING" id="1569628.A0A316UTB4"/>
<feature type="domain" description="Endoplasmic reticulum vesicle transporter C-terminal" evidence="7">
    <location>
        <begin position="145"/>
        <end position="426"/>
    </location>
</feature>
<evidence type="ECO:0000256" key="2">
    <source>
        <dbReference type="ARBA" id="ARBA00005648"/>
    </source>
</evidence>
<comment type="similarity">
    <text evidence="2">Belongs to the ERGIC family.</text>
</comment>
<name>A0A316UTB4_9BASI</name>
<dbReference type="GO" id="GO:0030134">
    <property type="term" value="C:COPII-coated ER to Golgi transport vesicle"/>
    <property type="evidence" value="ECO:0007669"/>
    <property type="project" value="TreeGrafter"/>
</dbReference>
<dbReference type="GO" id="GO:0000139">
    <property type="term" value="C:Golgi membrane"/>
    <property type="evidence" value="ECO:0007669"/>
    <property type="project" value="TreeGrafter"/>
</dbReference>
<dbReference type="EMBL" id="KZ819667">
    <property type="protein sequence ID" value="PWN27591.1"/>
    <property type="molecule type" value="Genomic_DNA"/>
</dbReference>
<comment type="subcellular location">
    <subcellularLocation>
        <location evidence="1">Membrane</location>
        <topology evidence="1">Multi-pass membrane protein</topology>
    </subcellularLocation>
</comment>
<evidence type="ECO:0000256" key="3">
    <source>
        <dbReference type="ARBA" id="ARBA00022692"/>
    </source>
</evidence>
<evidence type="ECO:0000259" key="7">
    <source>
        <dbReference type="Pfam" id="PF07970"/>
    </source>
</evidence>
<keyword evidence="5 6" id="KW-0472">Membrane</keyword>
<organism evidence="9 10">
    <name type="scientific">Jaminaea rosea</name>
    <dbReference type="NCBI Taxonomy" id="1569628"/>
    <lineage>
        <taxon>Eukaryota</taxon>
        <taxon>Fungi</taxon>
        <taxon>Dikarya</taxon>
        <taxon>Basidiomycota</taxon>
        <taxon>Ustilaginomycotina</taxon>
        <taxon>Exobasidiomycetes</taxon>
        <taxon>Microstromatales</taxon>
        <taxon>Microstromatales incertae sedis</taxon>
        <taxon>Jaminaea</taxon>
    </lineage>
</organism>
<dbReference type="PANTHER" id="PTHR10984">
    <property type="entry name" value="ENDOPLASMIC RETICULUM-GOLGI INTERMEDIATE COMPARTMENT PROTEIN"/>
    <property type="match status" value="1"/>
</dbReference>
<evidence type="ECO:0000256" key="4">
    <source>
        <dbReference type="ARBA" id="ARBA00022989"/>
    </source>
</evidence>
<dbReference type="InterPro" id="IPR045888">
    <property type="entry name" value="Erv"/>
</dbReference>